<accession>A0A931E5T2</accession>
<organism evidence="1 2">
    <name type="scientific">Panacibacter microcysteis</name>
    <dbReference type="NCBI Taxonomy" id="2793269"/>
    <lineage>
        <taxon>Bacteria</taxon>
        <taxon>Pseudomonadati</taxon>
        <taxon>Bacteroidota</taxon>
        <taxon>Chitinophagia</taxon>
        <taxon>Chitinophagales</taxon>
        <taxon>Chitinophagaceae</taxon>
        <taxon>Panacibacter</taxon>
    </lineage>
</organism>
<protein>
    <submittedName>
        <fullName evidence="1">DUF4157 domain-containing protein</fullName>
    </submittedName>
</protein>
<name>A0A931E5T2_9BACT</name>
<reference evidence="1" key="1">
    <citation type="submission" date="2020-11" db="EMBL/GenBank/DDBJ databases">
        <title>Bacterial whole genome sequence for Panacibacter sp. DH6.</title>
        <authorList>
            <person name="Le V."/>
            <person name="Ko S."/>
            <person name="Ahn C.-Y."/>
            <person name="Oh H.-M."/>
        </authorList>
    </citation>
    <scope>NUCLEOTIDE SEQUENCE</scope>
    <source>
        <strain evidence="1">DH6</strain>
    </source>
</reference>
<dbReference type="Proteomes" id="UP000628448">
    <property type="component" value="Unassembled WGS sequence"/>
</dbReference>
<dbReference type="EMBL" id="JADWYR010000001">
    <property type="protein sequence ID" value="MBG9375548.1"/>
    <property type="molecule type" value="Genomic_DNA"/>
</dbReference>
<keyword evidence="2" id="KW-1185">Reference proteome</keyword>
<proteinExistence type="predicted"/>
<sequence length="106" mass="12631">MVRIQIREQSFIARIACIVLKQKKVAVVTGNIIHLYNTGKEEFLSNKRWLQHELVHVLQYREHGHLKFISLYLWESLKKGYHQNRFEKEARLYEDEPALSANVQVI</sequence>
<evidence type="ECO:0000313" key="1">
    <source>
        <dbReference type="EMBL" id="MBG9375548.1"/>
    </source>
</evidence>
<gene>
    <name evidence="1" type="ORF">I5907_04840</name>
</gene>
<evidence type="ECO:0000313" key="2">
    <source>
        <dbReference type="Proteomes" id="UP000628448"/>
    </source>
</evidence>
<comment type="caution">
    <text evidence="1">The sequence shown here is derived from an EMBL/GenBank/DDBJ whole genome shotgun (WGS) entry which is preliminary data.</text>
</comment>
<dbReference type="AlphaFoldDB" id="A0A931E5T2"/>